<keyword evidence="2" id="KW-0378">Hydrolase</keyword>
<name>A0A0R2EBE4_9LACO</name>
<dbReference type="Proteomes" id="UP000050898">
    <property type="component" value="Unassembled WGS sequence"/>
</dbReference>
<dbReference type="PANTHER" id="PTHR35527">
    <property type="entry name" value="CHOLOYLGLYCINE HYDROLASE"/>
    <property type="match status" value="1"/>
</dbReference>
<dbReference type="Pfam" id="PF02275">
    <property type="entry name" value="CBAH"/>
    <property type="match status" value="1"/>
</dbReference>
<dbReference type="EMBL" id="AYYH01000002">
    <property type="protein sequence ID" value="KRN11365.1"/>
    <property type="molecule type" value="Genomic_DNA"/>
</dbReference>
<sequence length="330" mass="37583">MIVGVKGGKVMCTSILQIANDGTHVFSRTMDWTSLQAGPVFVPREYRWQTDYNDRSFQNKYGILGTGRKRQFEFDISDGINECGLSVQKLTFSHGAKLNQELDMGNVGLAPFELPFYLLGKYKSIREIIADIENIQLMSGEDAVRPYENPHLHYAITDRSGQLLILEPDQNPMKMIVNNYGVVTNAADFEKQAAKLADYLNIRSNLVAQRQVPQRISTGSFAGKKVPSSSYTPTGRFLRAVYYRERTDIPENESENFVSSWHILNSVVVPKSKKYQANYTVYRTAFCLETRRYFFESYNSLLPIEISLSDEMLLRKEAKIYEVNDSLALG</sequence>
<comment type="caution">
    <text evidence="4">The sequence shown here is derived from an EMBL/GenBank/DDBJ whole genome shotgun (WGS) entry which is preliminary data.</text>
</comment>
<evidence type="ECO:0000313" key="4">
    <source>
        <dbReference type="EMBL" id="KRN11365.1"/>
    </source>
</evidence>
<proteinExistence type="inferred from homology"/>
<dbReference type="InterPro" id="IPR029055">
    <property type="entry name" value="Ntn_hydrolases_N"/>
</dbReference>
<dbReference type="InterPro" id="IPR052193">
    <property type="entry name" value="Peptidase_C59"/>
</dbReference>
<dbReference type="GO" id="GO:0016787">
    <property type="term" value="F:hydrolase activity"/>
    <property type="evidence" value="ECO:0007669"/>
    <property type="project" value="UniProtKB-KW"/>
</dbReference>
<dbReference type="PANTHER" id="PTHR35527:SF2">
    <property type="entry name" value="HYDROLASE"/>
    <property type="match status" value="1"/>
</dbReference>
<feature type="domain" description="Choloylglycine hydrolase/NAAA C-terminal" evidence="3">
    <location>
        <begin position="12"/>
        <end position="320"/>
    </location>
</feature>
<reference evidence="4 5" key="1">
    <citation type="journal article" date="2015" name="Genome Announc.">
        <title>Expanding the biotechnology potential of lactobacilli through comparative genomics of 213 strains and associated genera.</title>
        <authorList>
            <person name="Sun Z."/>
            <person name="Harris H.M."/>
            <person name="McCann A."/>
            <person name="Guo C."/>
            <person name="Argimon S."/>
            <person name="Zhang W."/>
            <person name="Yang X."/>
            <person name="Jeffery I.B."/>
            <person name="Cooney J.C."/>
            <person name="Kagawa T.F."/>
            <person name="Liu W."/>
            <person name="Song Y."/>
            <person name="Salvetti E."/>
            <person name="Wrobel A."/>
            <person name="Rasinkangas P."/>
            <person name="Parkhill J."/>
            <person name="Rea M.C."/>
            <person name="O'Sullivan O."/>
            <person name="Ritari J."/>
            <person name="Douillard F.P."/>
            <person name="Paul Ross R."/>
            <person name="Yang R."/>
            <person name="Briner A.E."/>
            <person name="Felis G.E."/>
            <person name="de Vos W.M."/>
            <person name="Barrangou R."/>
            <person name="Klaenhammer T.R."/>
            <person name="Caufield P.W."/>
            <person name="Cui Y."/>
            <person name="Zhang H."/>
            <person name="O'Toole P.W."/>
        </authorList>
    </citation>
    <scope>NUCLEOTIDE SEQUENCE [LARGE SCALE GENOMIC DNA]</scope>
    <source>
        <strain evidence="4 5">DSM 20444</strain>
    </source>
</reference>
<dbReference type="Gene3D" id="3.60.60.10">
    <property type="entry name" value="Penicillin V Acylase, Chain A"/>
    <property type="match status" value="1"/>
</dbReference>
<dbReference type="InterPro" id="IPR029132">
    <property type="entry name" value="CBAH/NAAA_C"/>
</dbReference>
<accession>A0A0R2EBE4</accession>
<evidence type="ECO:0000313" key="5">
    <source>
        <dbReference type="Proteomes" id="UP000050898"/>
    </source>
</evidence>
<dbReference type="PATRIC" id="fig|1046596.6.peg.841"/>
<organism evidence="4 5">
    <name type="scientific">Liquorilactobacillus mali KCTC 3596 = DSM 20444</name>
    <dbReference type="NCBI Taxonomy" id="1046596"/>
    <lineage>
        <taxon>Bacteria</taxon>
        <taxon>Bacillati</taxon>
        <taxon>Bacillota</taxon>
        <taxon>Bacilli</taxon>
        <taxon>Lactobacillales</taxon>
        <taxon>Lactobacillaceae</taxon>
        <taxon>Liquorilactobacillus</taxon>
    </lineage>
</organism>
<evidence type="ECO:0000259" key="3">
    <source>
        <dbReference type="Pfam" id="PF02275"/>
    </source>
</evidence>
<gene>
    <name evidence="4" type="ORF">FD00_GL000770</name>
</gene>
<evidence type="ECO:0000256" key="1">
    <source>
        <dbReference type="ARBA" id="ARBA00006625"/>
    </source>
</evidence>
<comment type="similarity">
    <text evidence="1">Belongs to the peptidase C59 family.</text>
</comment>
<evidence type="ECO:0000256" key="2">
    <source>
        <dbReference type="ARBA" id="ARBA00022801"/>
    </source>
</evidence>
<dbReference type="AlphaFoldDB" id="A0A0R2EBE4"/>
<protein>
    <submittedName>
        <fullName evidence="4">Penicillin V acylase related amidase</fullName>
    </submittedName>
</protein>
<keyword evidence="5" id="KW-1185">Reference proteome</keyword>
<dbReference type="SUPFAM" id="SSF56235">
    <property type="entry name" value="N-terminal nucleophile aminohydrolases (Ntn hydrolases)"/>
    <property type="match status" value="1"/>
</dbReference>